<reference evidence="8" key="3">
    <citation type="submission" date="2020-05" db="UniProtKB">
        <authorList>
            <consortium name="EnsemblMetazoa"/>
        </authorList>
    </citation>
    <scope>IDENTIFICATION</scope>
    <source>
        <strain evidence="8">USDA</strain>
    </source>
</reference>
<accession>E0VI47</accession>
<proteinExistence type="inferred from homology"/>
<evidence type="ECO:0000256" key="3">
    <source>
        <dbReference type="ARBA" id="ARBA00022664"/>
    </source>
</evidence>
<comment type="subcellular location">
    <subcellularLocation>
        <location evidence="1">Nucleus</location>
    </subcellularLocation>
</comment>
<evidence type="ECO:0000256" key="2">
    <source>
        <dbReference type="ARBA" id="ARBA00007459"/>
    </source>
</evidence>
<dbReference type="Proteomes" id="UP000009046">
    <property type="component" value="Unassembled WGS sequence"/>
</dbReference>
<dbReference type="EMBL" id="DS235184">
    <property type="protein sequence ID" value="EEB13053.1"/>
    <property type="molecule type" value="Genomic_DNA"/>
</dbReference>
<feature type="region of interest" description="Disordered" evidence="5">
    <location>
        <begin position="306"/>
        <end position="360"/>
    </location>
</feature>
<organism>
    <name type="scientific">Pediculus humanus subsp. corporis</name>
    <name type="common">Body louse</name>
    <dbReference type="NCBI Taxonomy" id="121224"/>
    <lineage>
        <taxon>Eukaryota</taxon>
        <taxon>Metazoa</taxon>
        <taxon>Ecdysozoa</taxon>
        <taxon>Arthropoda</taxon>
        <taxon>Hexapoda</taxon>
        <taxon>Insecta</taxon>
        <taxon>Pterygota</taxon>
        <taxon>Neoptera</taxon>
        <taxon>Paraneoptera</taxon>
        <taxon>Psocodea</taxon>
        <taxon>Troctomorpha</taxon>
        <taxon>Phthiraptera</taxon>
        <taxon>Anoplura</taxon>
        <taxon>Pediculidae</taxon>
        <taxon>Pediculus</taxon>
    </lineage>
</organism>
<sequence length="360" mass="41253">MADEDERWLYGDSNPDEEEQEKETTEAAENTKDEGMINNAELEPPEIRNEPDKIPEIEENEKDEGVESYPEKMDVTEQKDNNENGELDNDKQEENDEEDDDDEDDEEDDDSDDDNVNVIIGDINKTGPTYTNINIPKRGPNITGPGKFSMEDFESVGIINGVPAHEFNVDVIEDKPWRIPGADITDYFNYGFNEETWKAYCERQKRIRIHESCTGLPTQAMTGQSWTNTQGGGQNPQYTNTQSTGGKKSGWETGQIRVIGSGVASRRLDENTPENQNIQPTAADQWRDGWAPGNLVTFGQSVKPVHTHIEDSNSQDRILKEREKERDRDRDLDKERNNERIVIDRDDKDKRKDKQKEKIR</sequence>
<dbReference type="HOGENOM" id="CLU_770101_0_0_1"/>
<dbReference type="InParanoid" id="E0VI47"/>
<dbReference type="InterPro" id="IPR007854">
    <property type="entry name" value="Fip1_dom"/>
</dbReference>
<dbReference type="RefSeq" id="XP_002425791.1">
    <property type="nucleotide sequence ID" value="XM_002425746.1"/>
</dbReference>
<dbReference type="Pfam" id="PF05182">
    <property type="entry name" value="Fip1"/>
    <property type="match status" value="1"/>
</dbReference>
<dbReference type="VEuPathDB" id="VectorBase:PHUM220840"/>
<feature type="region of interest" description="Disordered" evidence="5">
    <location>
        <begin position="1"/>
        <end position="123"/>
    </location>
</feature>
<reference evidence="7" key="2">
    <citation type="submission" date="2007-04" db="EMBL/GenBank/DDBJ databases">
        <title>The genome of the human body louse.</title>
        <authorList>
            <consortium name="The Human Body Louse Genome Consortium"/>
            <person name="Kirkness E."/>
            <person name="Walenz B."/>
            <person name="Hass B."/>
            <person name="Bruggner R."/>
            <person name="Strausberg R."/>
        </authorList>
    </citation>
    <scope>NUCLEOTIDE SEQUENCE</scope>
    <source>
        <strain evidence="7">USDA</strain>
    </source>
</reference>
<evidence type="ECO:0000259" key="6">
    <source>
        <dbReference type="Pfam" id="PF05182"/>
    </source>
</evidence>
<dbReference type="PANTHER" id="PTHR13484:SF0">
    <property type="entry name" value="PRE-MRNA 3'-END-PROCESSING FACTOR FIP1"/>
    <property type="match status" value="1"/>
</dbReference>
<feature type="compositionally biased region" description="Polar residues" evidence="5">
    <location>
        <begin position="226"/>
        <end position="246"/>
    </location>
</feature>
<name>E0VI47_PEDHC</name>
<evidence type="ECO:0000256" key="1">
    <source>
        <dbReference type="ARBA" id="ARBA00004123"/>
    </source>
</evidence>
<reference evidence="7" key="1">
    <citation type="submission" date="2007-04" db="EMBL/GenBank/DDBJ databases">
        <title>Annotation of Pediculus humanus corporis strain USDA.</title>
        <authorList>
            <person name="Kirkness E."/>
            <person name="Hannick L."/>
            <person name="Hass B."/>
            <person name="Bruggner R."/>
            <person name="Lawson D."/>
            <person name="Bidwell S."/>
            <person name="Joardar V."/>
            <person name="Caler E."/>
            <person name="Walenz B."/>
            <person name="Inman J."/>
            <person name="Schobel S."/>
            <person name="Galinsky K."/>
            <person name="Amedeo P."/>
            <person name="Strausberg R."/>
        </authorList>
    </citation>
    <scope>NUCLEOTIDE SEQUENCE</scope>
    <source>
        <strain evidence="7">USDA</strain>
    </source>
</reference>
<comment type="similarity">
    <text evidence="2">Belongs to the FIP1 family.</text>
</comment>
<feature type="compositionally biased region" description="Acidic residues" evidence="5">
    <location>
        <begin position="93"/>
        <end position="115"/>
    </location>
</feature>
<evidence type="ECO:0000256" key="4">
    <source>
        <dbReference type="ARBA" id="ARBA00023242"/>
    </source>
</evidence>
<dbReference type="GO" id="GO:0006397">
    <property type="term" value="P:mRNA processing"/>
    <property type="evidence" value="ECO:0007669"/>
    <property type="project" value="UniProtKB-KW"/>
</dbReference>
<dbReference type="STRING" id="121224.E0VI47"/>
<dbReference type="OrthoDB" id="1917198at2759"/>
<evidence type="ECO:0000313" key="7">
    <source>
        <dbReference type="EMBL" id="EEB13053.1"/>
    </source>
</evidence>
<feature type="compositionally biased region" description="Basic and acidic residues" evidence="5">
    <location>
        <begin position="317"/>
        <end position="360"/>
    </location>
</feature>
<dbReference type="EnsemblMetazoa" id="PHUM220840-RA">
    <property type="protein sequence ID" value="PHUM220840-PA"/>
    <property type="gene ID" value="PHUM220840"/>
</dbReference>
<dbReference type="CTD" id="8237751"/>
<dbReference type="GO" id="GO:0005847">
    <property type="term" value="C:mRNA cleavage and polyadenylation specificity factor complex"/>
    <property type="evidence" value="ECO:0007669"/>
    <property type="project" value="TreeGrafter"/>
</dbReference>
<evidence type="ECO:0000313" key="9">
    <source>
        <dbReference type="Proteomes" id="UP000009046"/>
    </source>
</evidence>
<feature type="compositionally biased region" description="Basic and acidic residues" evidence="5">
    <location>
        <begin position="63"/>
        <end position="92"/>
    </location>
</feature>
<keyword evidence="3" id="KW-0507">mRNA processing</keyword>
<feature type="compositionally biased region" description="Basic and acidic residues" evidence="5">
    <location>
        <begin position="45"/>
        <end position="56"/>
    </location>
</feature>
<feature type="domain" description="Pre-mRNA polyadenylation factor Fip1" evidence="6">
    <location>
        <begin position="166"/>
        <end position="208"/>
    </location>
</feature>
<gene>
    <name evidence="8" type="primary">8237751</name>
    <name evidence="7" type="ORF">Phum_PHUM220840</name>
</gene>
<keyword evidence="9" id="KW-1185">Reference proteome</keyword>
<dbReference type="AlphaFoldDB" id="E0VI47"/>
<dbReference type="KEGG" id="phu:Phum_PHUM220840"/>
<evidence type="ECO:0000313" key="8">
    <source>
        <dbReference type="EnsemblMetazoa" id="PHUM220840-PA"/>
    </source>
</evidence>
<dbReference type="InterPro" id="IPR051187">
    <property type="entry name" value="Pre-mRNA_3'-end_processing_reg"/>
</dbReference>
<evidence type="ECO:0000256" key="5">
    <source>
        <dbReference type="SAM" id="MobiDB-lite"/>
    </source>
</evidence>
<dbReference type="GeneID" id="8237751"/>
<feature type="compositionally biased region" description="Polar residues" evidence="5">
    <location>
        <begin position="273"/>
        <end position="282"/>
    </location>
</feature>
<dbReference type="eggNOG" id="KOG1049">
    <property type="taxonomic scope" value="Eukaryota"/>
</dbReference>
<feature type="compositionally biased region" description="Basic and acidic residues" evidence="5">
    <location>
        <begin position="22"/>
        <end position="35"/>
    </location>
</feature>
<protein>
    <submittedName>
        <fullName evidence="7 8">Pre-mRNA polyadenylation factor FIP1, putative</fullName>
    </submittedName>
</protein>
<keyword evidence="4" id="KW-0539">Nucleus</keyword>
<feature type="region of interest" description="Disordered" evidence="5">
    <location>
        <begin position="226"/>
        <end position="288"/>
    </location>
</feature>
<dbReference type="PANTHER" id="PTHR13484">
    <property type="entry name" value="FIP1-LIKE 1 PROTEIN"/>
    <property type="match status" value="1"/>
</dbReference>
<dbReference type="EMBL" id="AAZO01002550">
    <property type="status" value="NOT_ANNOTATED_CDS"/>
    <property type="molecule type" value="Genomic_DNA"/>
</dbReference>